<keyword evidence="1" id="KW-0812">Transmembrane</keyword>
<evidence type="ECO:0000313" key="3">
    <source>
        <dbReference type="EMBL" id="MBB5136316.1"/>
    </source>
</evidence>
<accession>A0A840PCA0</accession>
<keyword evidence="2" id="KW-0732">Signal</keyword>
<reference evidence="3 4" key="1">
    <citation type="submission" date="2020-08" db="EMBL/GenBank/DDBJ databases">
        <title>Genomic Encyclopedia of Type Strains, Phase IV (KMG-IV): sequencing the most valuable type-strain genomes for metagenomic binning, comparative biology and taxonomic classification.</title>
        <authorList>
            <person name="Goeker M."/>
        </authorList>
    </citation>
    <scope>NUCLEOTIDE SEQUENCE [LARGE SCALE GENOMIC DNA]</scope>
    <source>
        <strain evidence="3 4">DSM 45615</strain>
    </source>
</reference>
<keyword evidence="1" id="KW-0472">Membrane</keyword>
<evidence type="ECO:0000256" key="2">
    <source>
        <dbReference type="SAM" id="SignalP"/>
    </source>
</evidence>
<comment type="caution">
    <text evidence="3">The sequence shown here is derived from an EMBL/GenBank/DDBJ whole genome shotgun (WGS) entry which is preliminary data.</text>
</comment>
<evidence type="ECO:0008006" key="5">
    <source>
        <dbReference type="Google" id="ProtNLM"/>
    </source>
</evidence>
<feature type="transmembrane region" description="Helical" evidence="1">
    <location>
        <begin position="117"/>
        <end position="136"/>
    </location>
</feature>
<dbReference type="Proteomes" id="UP000578449">
    <property type="component" value="Unassembled WGS sequence"/>
</dbReference>
<name>A0A840PCA0_9ACTN</name>
<dbReference type="AlphaFoldDB" id="A0A840PCA0"/>
<dbReference type="EMBL" id="JACHGN010000014">
    <property type="protein sequence ID" value="MBB5136316.1"/>
    <property type="molecule type" value="Genomic_DNA"/>
</dbReference>
<keyword evidence="1" id="KW-1133">Transmembrane helix</keyword>
<evidence type="ECO:0000313" key="4">
    <source>
        <dbReference type="Proteomes" id="UP000578449"/>
    </source>
</evidence>
<keyword evidence="4" id="KW-1185">Reference proteome</keyword>
<gene>
    <name evidence="3" type="ORF">HNP84_006063</name>
</gene>
<protein>
    <recommendedName>
        <fullName evidence="5">DUF3592 domain-containing protein</fullName>
    </recommendedName>
</protein>
<feature type="chain" id="PRO_5032753452" description="DUF3592 domain-containing protein" evidence="2">
    <location>
        <begin position="34"/>
        <end position="154"/>
    </location>
</feature>
<feature type="signal peptide" evidence="2">
    <location>
        <begin position="1"/>
        <end position="33"/>
    </location>
</feature>
<evidence type="ECO:0000256" key="1">
    <source>
        <dbReference type="SAM" id="Phobius"/>
    </source>
</evidence>
<dbReference type="RefSeq" id="WP_185053219.1">
    <property type="nucleotide sequence ID" value="NZ_BAABIX010000047.1"/>
</dbReference>
<sequence>MTEGRARRLSAFDVVVVASGVLLFLLAAQSAPAAVAAYRADGIPGTFTATGLECVRHPGHEQCTWLGRFVSADGRVRRTGVGFYGSDRGMFTAGESTRAYDIGRSGHVYGPGGSNEWVVVALMGLTGAALALWPVLRGRRRAPEERAPEPPAPE</sequence>
<proteinExistence type="predicted"/>
<organism evidence="3 4">
    <name type="scientific">Thermocatellispora tengchongensis</name>
    <dbReference type="NCBI Taxonomy" id="1073253"/>
    <lineage>
        <taxon>Bacteria</taxon>
        <taxon>Bacillati</taxon>
        <taxon>Actinomycetota</taxon>
        <taxon>Actinomycetes</taxon>
        <taxon>Streptosporangiales</taxon>
        <taxon>Streptosporangiaceae</taxon>
        <taxon>Thermocatellispora</taxon>
    </lineage>
</organism>